<dbReference type="RefSeq" id="WP_134720989.1">
    <property type="nucleotide sequence ID" value="NZ_SDKM01000073.1"/>
</dbReference>
<proteinExistence type="predicted"/>
<protein>
    <submittedName>
        <fullName evidence="2">ATP-binding protein</fullName>
    </submittedName>
</protein>
<dbReference type="Proteomes" id="UP000295198">
    <property type="component" value="Unassembled WGS sequence"/>
</dbReference>
<name>A0A4Q4Z0Y5_9ACTN</name>
<dbReference type="Gene3D" id="3.40.50.300">
    <property type="entry name" value="P-loop containing nucleotide triphosphate hydrolases"/>
    <property type="match status" value="1"/>
</dbReference>
<keyword evidence="2" id="KW-0067">ATP-binding</keyword>
<dbReference type="InterPro" id="IPR051162">
    <property type="entry name" value="T4SS_component"/>
</dbReference>
<comment type="caution">
    <text evidence="2">The sequence shown here is derived from an EMBL/GenBank/DDBJ whole genome shotgun (WGS) entry which is preliminary data.</text>
</comment>
<dbReference type="OrthoDB" id="5240402at2"/>
<organism evidence="2 3">
    <name type="scientific">Nocardioides guangzhouensis</name>
    <dbReference type="NCBI Taxonomy" id="2497878"/>
    <lineage>
        <taxon>Bacteria</taxon>
        <taxon>Bacillati</taxon>
        <taxon>Actinomycetota</taxon>
        <taxon>Actinomycetes</taxon>
        <taxon>Propionibacteriales</taxon>
        <taxon>Nocardioidaceae</taxon>
        <taxon>Nocardioides</taxon>
    </lineage>
</organism>
<feature type="region of interest" description="Disordered" evidence="1">
    <location>
        <begin position="1"/>
        <end position="20"/>
    </location>
</feature>
<dbReference type="AlphaFoldDB" id="A0A4Q4Z0Y5"/>
<dbReference type="PANTHER" id="PTHR30121:SF6">
    <property type="entry name" value="SLR6007 PROTEIN"/>
    <property type="match status" value="1"/>
</dbReference>
<dbReference type="SUPFAM" id="SSF52540">
    <property type="entry name" value="P-loop containing nucleoside triphosphate hydrolases"/>
    <property type="match status" value="1"/>
</dbReference>
<evidence type="ECO:0000256" key="1">
    <source>
        <dbReference type="SAM" id="MobiDB-lite"/>
    </source>
</evidence>
<evidence type="ECO:0000313" key="3">
    <source>
        <dbReference type="Proteomes" id="UP000295198"/>
    </source>
</evidence>
<dbReference type="PANTHER" id="PTHR30121">
    <property type="entry name" value="UNCHARACTERIZED PROTEIN YJGR-RELATED"/>
    <property type="match status" value="1"/>
</dbReference>
<dbReference type="GO" id="GO:0005524">
    <property type="term" value="F:ATP binding"/>
    <property type="evidence" value="ECO:0007669"/>
    <property type="project" value="UniProtKB-KW"/>
</dbReference>
<dbReference type="InterPro" id="IPR027417">
    <property type="entry name" value="P-loop_NTPase"/>
</dbReference>
<keyword evidence="2" id="KW-0547">Nucleotide-binding</keyword>
<feature type="compositionally biased region" description="Polar residues" evidence="1">
    <location>
        <begin position="1"/>
        <end position="13"/>
    </location>
</feature>
<sequence length="589" mass="63659">MNESSESEASTPTIGRVLGTQPASPLTYWTALVPGRWLQLDDVVVTQREVPERGVVTTSGVVTQVQARHEGASFESDVHLIAEGTLPGEVVEAAEVSVTRVEPEIYVPPTPGADVRRAHDDERDAALYFDSMERRLPIGLGRDERPVFANFDFVDGTKGAHVSISGISGVATKTSYALFLLHSVFTSKVLGPKAVNTKALVYCVKGEDLLYLDYHNTALTPDQELRYAELGLPAQPFRSVHVFAPPRPNDPAGTPNISGRAGGAASSMFWTLQEFCRDELLPFCFADAEDDRAQYTLLIGQVAAKLKRESTPVGDSGAINIAGLTVRDWAGLVRLIDEQLTDEDSRRDWTPGATALGSINAFLRRLHSSVRPLGALIRGDLDLRGRVAVTTSEAQVTVIDIHSLPDRAQRFVVGTTLRRQLAEKEASGSSEPLTFIVLDELNKYAPREGSHPIKEILLDVAERGRSLGVVLIGAQQTASEVERRIVANCAIKVAGRLDAAEASRPEYGYLPTTHRQRALLAKPGSMFVSQPDIPVPLAIEFPFPAWATRVSEAGAPPTPASSKAAEKVRRDPFARVADTAPGGGEPAPF</sequence>
<accession>A0A4Q4Z0Y5</accession>
<feature type="compositionally biased region" description="Basic and acidic residues" evidence="1">
    <location>
        <begin position="564"/>
        <end position="573"/>
    </location>
</feature>
<dbReference type="EMBL" id="SDKM01000073">
    <property type="protein sequence ID" value="RYP81227.1"/>
    <property type="molecule type" value="Genomic_DNA"/>
</dbReference>
<evidence type="ECO:0000313" key="2">
    <source>
        <dbReference type="EMBL" id="RYP81227.1"/>
    </source>
</evidence>
<keyword evidence="3" id="KW-1185">Reference proteome</keyword>
<feature type="region of interest" description="Disordered" evidence="1">
    <location>
        <begin position="551"/>
        <end position="589"/>
    </location>
</feature>
<gene>
    <name evidence="2" type="ORF">EKO23_23865</name>
</gene>
<reference evidence="2 3" key="1">
    <citation type="submission" date="2019-01" db="EMBL/GenBank/DDBJ databases">
        <title>Nocardioides guangzhouensis sp. nov., an actinobacterium isolated from soil.</title>
        <authorList>
            <person name="Fu Y."/>
            <person name="Cai Y."/>
            <person name="Lin Z."/>
            <person name="Chen P."/>
        </authorList>
    </citation>
    <scope>NUCLEOTIDE SEQUENCE [LARGE SCALE GENOMIC DNA]</scope>
    <source>
        <strain evidence="2 3">130</strain>
    </source>
</reference>